<comment type="similarity">
    <text evidence="1">Belongs to the pseudomonas-type ThrB family.</text>
</comment>
<name>A0A507DQR0_9FUNG</name>
<dbReference type="SUPFAM" id="SSF56112">
    <property type="entry name" value="Protein kinase-like (PK-like)"/>
    <property type="match status" value="1"/>
</dbReference>
<gene>
    <name evidence="3" type="ORF">CcCBS67573_g09687</name>
</gene>
<dbReference type="AlphaFoldDB" id="A0A507DQR0"/>
<proteinExistence type="inferred from homology"/>
<dbReference type="OrthoDB" id="2831558at2759"/>
<evidence type="ECO:0000313" key="4">
    <source>
        <dbReference type="Proteomes" id="UP000320333"/>
    </source>
</evidence>
<dbReference type="Proteomes" id="UP000320333">
    <property type="component" value="Unassembled WGS sequence"/>
</dbReference>
<organism evidence="3 4">
    <name type="scientific">Chytriomyces confervae</name>
    <dbReference type="NCBI Taxonomy" id="246404"/>
    <lineage>
        <taxon>Eukaryota</taxon>
        <taxon>Fungi</taxon>
        <taxon>Fungi incertae sedis</taxon>
        <taxon>Chytridiomycota</taxon>
        <taxon>Chytridiomycota incertae sedis</taxon>
        <taxon>Chytridiomycetes</taxon>
        <taxon>Chytridiales</taxon>
        <taxon>Chytriomycetaceae</taxon>
        <taxon>Chytriomyces</taxon>
    </lineage>
</organism>
<dbReference type="EMBL" id="QEAP01000944">
    <property type="protein sequence ID" value="TPX53565.1"/>
    <property type="molecule type" value="Genomic_DNA"/>
</dbReference>
<dbReference type="GO" id="GO:0019202">
    <property type="term" value="F:amino acid kinase activity"/>
    <property type="evidence" value="ECO:0007669"/>
    <property type="project" value="TreeGrafter"/>
</dbReference>
<dbReference type="InterPro" id="IPR002575">
    <property type="entry name" value="Aminoglycoside_PTrfase"/>
</dbReference>
<dbReference type="Gene3D" id="3.90.1200.10">
    <property type="match status" value="1"/>
</dbReference>
<reference evidence="3 4" key="1">
    <citation type="journal article" date="2019" name="Sci. Rep.">
        <title>Comparative genomics of chytrid fungi reveal insights into the obligate biotrophic and pathogenic lifestyle of Synchytrium endobioticum.</title>
        <authorList>
            <person name="van de Vossenberg B.T.L.H."/>
            <person name="Warris S."/>
            <person name="Nguyen H.D.T."/>
            <person name="van Gent-Pelzer M.P.E."/>
            <person name="Joly D.L."/>
            <person name="van de Geest H.C."/>
            <person name="Bonants P.J.M."/>
            <person name="Smith D.S."/>
            <person name="Levesque C.A."/>
            <person name="van der Lee T.A.J."/>
        </authorList>
    </citation>
    <scope>NUCLEOTIDE SEQUENCE [LARGE SCALE GENOMIC DNA]</scope>
    <source>
        <strain evidence="3 4">CBS 675.73</strain>
    </source>
</reference>
<protein>
    <recommendedName>
        <fullName evidence="2">Aminoglycoside phosphotransferase domain-containing protein</fullName>
    </recommendedName>
</protein>
<feature type="domain" description="Aminoglycoside phosphotransferase" evidence="2">
    <location>
        <begin position="26"/>
        <end position="251"/>
    </location>
</feature>
<dbReference type="PANTHER" id="PTHR21064">
    <property type="entry name" value="AMINOGLYCOSIDE PHOSPHOTRANSFERASE DOMAIN-CONTAINING PROTEIN-RELATED"/>
    <property type="match status" value="1"/>
</dbReference>
<comment type="caution">
    <text evidence="3">The sequence shown here is derived from an EMBL/GenBank/DDBJ whole genome shotgun (WGS) entry which is preliminary data.</text>
</comment>
<evidence type="ECO:0000313" key="3">
    <source>
        <dbReference type="EMBL" id="TPX53565.1"/>
    </source>
</evidence>
<evidence type="ECO:0000259" key="2">
    <source>
        <dbReference type="Pfam" id="PF01636"/>
    </source>
</evidence>
<dbReference type="InterPro" id="IPR050249">
    <property type="entry name" value="Pseudomonas-type_ThrB"/>
</dbReference>
<evidence type="ECO:0000256" key="1">
    <source>
        <dbReference type="ARBA" id="ARBA00038240"/>
    </source>
</evidence>
<feature type="non-terminal residue" evidence="3">
    <location>
        <position position="260"/>
    </location>
</feature>
<keyword evidence="4" id="KW-1185">Reference proteome</keyword>
<sequence length="260" mass="28594">MSEQASEAVSLFLGNSAAVTQTVACSGGVNNFVFYVDVQQQPHSQTLTRLVLRIYNNGGSEDKVLFEHFIPSSIDSTKLSFAIPVPIKDSSNSTFVQLKSGAHAALFPLIPGQLPKLKHAKSIGHASGQLSLALSAIQVPESMHIPTPPYHNLYAAHPSAKDSRTFLAFTAKLDFEPVRETINFLCARIAQMEERIKHLLSLNFPTQLIHGDLHYDNVLCDMSTGKVQGLLDFEFCAMDWRAMELAICLSKYAGEMPDPF</sequence>
<dbReference type="PANTHER" id="PTHR21064:SF6">
    <property type="entry name" value="AMINOGLYCOSIDE PHOSPHOTRANSFERASE DOMAIN-CONTAINING PROTEIN"/>
    <property type="match status" value="1"/>
</dbReference>
<dbReference type="Gene3D" id="3.30.200.20">
    <property type="entry name" value="Phosphorylase Kinase, domain 1"/>
    <property type="match status" value="1"/>
</dbReference>
<dbReference type="Pfam" id="PF01636">
    <property type="entry name" value="APH"/>
    <property type="match status" value="1"/>
</dbReference>
<accession>A0A507DQR0</accession>
<dbReference type="InterPro" id="IPR011009">
    <property type="entry name" value="Kinase-like_dom_sf"/>
</dbReference>